<dbReference type="CDD" id="cd12148">
    <property type="entry name" value="fungal_TF_MHR"/>
    <property type="match status" value="1"/>
</dbReference>
<evidence type="ECO:0000256" key="8">
    <source>
        <dbReference type="SAM" id="MobiDB-lite"/>
    </source>
</evidence>
<evidence type="ECO:0000256" key="5">
    <source>
        <dbReference type="ARBA" id="ARBA00023125"/>
    </source>
</evidence>
<evidence type="ECO:0000259" key="9">
    <source>
        <dbReference type="SMART" id="SM00906"/>
    </source>
</evidence>
<keyword evidence="4" id="KW-0805">Transcription regulation</keyword>
<evidence type="ECO:0000256" key="7">
    <source>
        <dbReference type="ARBA" id="ARBA00023242"/>
    </source>
</evidence>
<feature type="region of interest" description="Disordered" evidence="8">
    <location>
        <begin position="1"/>
        <end position="28"/>
    </location>
</feature>
<dbReference type="Pfam" id="PF04082">
    <property type="entry name" value="Fungal_trans"/>
    <property type="match status" value="1"/>
</dbReference>
<dbReference type="GO" id="GO:0045944">
    <property type="term" value="P:positive regulation of transcription by RNA polymerase II"/>
    <property type="evidence" value="ECO:0007669"/>
    <property type="project" value="TreeGrafter"/>
</dbReference>
<dbReference type="Proteomes" id="UP000294847">
    <property type="component" value="Chromosome 7"/>
</dbReference>
<evidence type="ECO:0000313" key="11">
    <source>
        <dbReference type="Proteomes" id="UP000294847"/>
    </source>
</evidence>
<dbReference type="AlphaFoldDB" id="A0A4P7NTK0"/>
<dbReference type="PANTHER" id="PTHR47782">
    <property type="entry name" value="ZN(II)2CYS6 TRANSCRIPTION FACTOR (EUROFUNG)-RELATED"/>
    <property type="match status" value="1"/>
</dbReference>
<gene>
    <name evidence="10" type="ORF">PoMZ_12821</name>
</gene>
<protein>
    <recommendedName>
        <fullName evidence="9">Xylanolytic transcriptional activator regulatory domain-containing protein</fullName>
    </recommendedName>
</protein>
<feature type="region of interest" description="Disordered" evidence="8">
    <location>
        <begin position="685"/>
        <end position="706"/>
    </location>
</feature>
<evidence type="ECO:0000256" key="2">
    <source>
        <dbReference type="ARBA" id="ARBA00022723"/>
    </source>
</evidence>
<dbReference type="Gene3D" id="4.10.240.10">
    <property type="entry name" value="Zn(2)-C6 fungal-type DNA-binding domain"/>
    <property type="match status" value="1"/>
</dbReference>
<dbReference type="CDD" id="cd00067">
    <property type="entry name" value="GAL4"/>
    <property type="match status" value="1"/>
</dbReference>
<evidence type="ECO:0000313" key="10">
    <source>
        <dbReference type="EMBL" id="QBZ65854.1"/>
    </source>
</evidence>
<sequence>MSASPPPASYESMATPPEERPAKRQKTLACGRCRRRKVSRRNSPETRPRSSALPMLCSCCIMTVRELTWPDFQQKCDEQRPCTNCSKSGETCHEVVPRLGLGTMPYTQMALPSPVDISSLEERVAKLEKAQILAQQWQPNQKPTRNSSHSGYYRGVPSPDGTFTSTNSPPNHGASPSVYSCHGSPNASMGAFQARAGGSGQPLQFSGSPSGFAGQDYTQRPGSSLSGSAPAIGLLATFARPDGNRYHGNPQQQQQPHQLTMNIDRTTEMGLFEVYRTRIHSRYAFLDLESLKDPLQRSQDLWVGFFTNMVYSIGMLLNGQQSHLAFYRLAVTRHLSHVFAQPDRILHVQAHLLLAMHALHSPSTERLVSIAGATMRYCVLAGLHAAEEDEANENETFGNSYRAGHGDDKIQLRRRVFWSAYALDRVVSTTFDLPPSVSDGHITAELYNGEEDTALMYVKGLRLQSKALGFRLCQQRSLEEETKLLNEIQDWGELCRQKFPAAEWLQLTYHVGLATLFGSELHQTGASTPNVSQGDDTVGEDGNCNSITVAVTPQSSVGSAGDGEHEGPDTTAQIDQQSNLALDKIKITRDSTRQACLLFRHLQRSTAAAGSERSWLALIAQFKCGVSLLHRSQEPGSRSLREDGDLAQAISACSASLSALARHWPQSRCLSDVFSLVLGESHFGGGSHESRGQSTGKRTRDGRDDRSKSVADWLPILESIVMHRPTLKMIRKLAATRKSPPSPRSGSYVSNRRSSSRGADEVSTANVLKLETPSSVMGDDDDVTRDESLFGLGLDGREDDGMFRAASPTFFLPDPPRPASEVPERDYRFDYLDLGGPDEPITCFGASLQI</sequence>
<organism evidence="10 11">
    <name type="scientific">Pyricularia oryzae</name>
    <name type="common">Rice blast fungus</name>
    <name type="synonym">Magnaporthe oryzae</name>
    <dbReference type="NCBI Taxonomy" id="318829"/>
    <lineage>
        <taxon>Eukaryota</taxon>
        <taxon>Fungi</taxon>
        <taxon>Dikarya</taxon>
        <taxon>Ascomycota</taxon>
        <taxon>Pezizomycotina</taxon>
        <taxon>Sordariomycetes</taxon>
        <taxon>Sordariomycetidae</taxon>
        <taxon>Magnaporthales</taxon>
        <taxon>Pyriculariaceae</taxon>
        <taxon>Pyricularia</taxon>
    </lineage>
</organism>
<dbReference type="InterPro" id="IPR007219">
    <property type="entry name" value="XnlR_reg_dom"/>
</dbReference>
<dbReference type="GO" id="GO:0008270">
    <property type="term" value="F:zinc ion binding"/>
    <property type="evidence" value="ECO:0007669"/>
    <property type="project" value="InterPro"/>
</dbReference>
<feature type="compositionally biased region" description="Polar residues" evidence="8">
    <location>
        <begin position="161"/>
        <end position="170"/>
    </location>
</feature>
<evidence type="ECO:0000256" key="1">
    <source>
        <dbReference type="ARBA" id="ARBA00004123"/>
    </source>
</evidence>
<feature type="region of interest" description="Disordered" evidence="8">
    <location>
        <begin position="733"/>
        <end position="784"/>
    </location>
</feature>
<evidence type="ECO:0000256" key="4">
    <source>
        <dbReference type="ARBA" id="ARBA00023015"/>
    </source>
</evidence>
<reference evidence="10 11" key="1">
    <citation type="journal article" date="2019" name="Mol. Biol. Evol.">
        <title>Blast fungal genomes show frequent chromosomal changes, gene gains and losses, and effector gene turnover.</title>
        <authorList>
            <person name="Gomez Luciano L.B."/>
            <person name="Jason Tsai I."/>
            <person name="Chuma I."/>
            <person name="Tosa Y."/>
            <person name="Chen Y.H."/>
            <person name="Li J.Y."/>
            <person name="Li M.Y."/>
            <person name="Jade Lu M.Y."/>
            <person name="Nakayashiki H."/>
            <person name="Li W.H."/>
        </authorList>
    </citation>
    <scope>NUCLEOTIDE SEQUENCE [LARGE SCALE GENOMIC DNA]</scope>
    <source>
        <strain evidence="10">MZ5-1-6</strain>
    </source>
</reference>
<comment type="subcellular location">
    <subcellularLocation>
        <location evidence="1">Nucleus</location>
    </subcellularLocation>
</comment>
<dbReference type="SMART" id="SM00906">
    <property type="entry name" value="Fungal_trans"/>
    <property type="match status" value="1"/>
</dbReference>
<keyword evidence="7" id="KW-0539">Nucleus</keyword>
<keyword evidence="2" id="KW-0479">Metal-binding</keyword>
<name>A0A4P7NTK0_PYROR</name>
<feature type="region of interest" description="Disordered" evidence="8">
    <location>
        <begin position="135"/>
        <end position="225"/>
    </location>
</feature>
<evidence type="ECO:0000256" key="6">
    <source>
        <dbReference type="ARBA" id="ARBA00023163"/>
    </source>
</evidence>
<dbReference type="GO" id="GO:0043565">
    <property type="term" value="F:sequence-specific DNA binding"/>
    <property type="evidence" value="ECO:0007669"/>
    <property type="project" value="TreeGrafter"/>
</dbReference>
<feature type="compositionally biased region" description="Polar residues" evidence="8">
    <location>
        <begin position="135"/>
        <end position="150"/>
    </location>
</feature>
<dbReference type="InterPro" id="IPR052202">
    <property type="entry name" value="Yeast_MetPath_Reg"/>
</dbReference>
<dbReference type="EMBL" id="CP034210">
    <property type="protein sequence ID" value="QBZ65854.1"/>
    <property type="molecule type" value="Genomic_DNA"/>
</dbReference>
<keyword evidence="5" id="KW-0238">DNA-binding</keyword>
<dbReference type="GO" id="GO:0006351">
    <property type="term" value="P:DNA-templated transcription"/>
    <property type="evidence" value="ECO:0007669"/>
    <property type="project" value="InterPro"/>
</dbReference>
<feature type="compositionally biased region" description="Polar residues" evidence="8">
    <location>
        <begin position="216"/>
        <end position="225"/>
    </location>
</feature>
<accession>A0A4P7NTK0</accession>
<dbReference type="GO" id="GO:0000981">
    <property type="term" value="F:DNA-binding transcription factor activity, RNA polymerase II-specific"/>
    <property type="evidence" value="ECO:0007669"/>
    <property type="project" value="InterPro"/>
</dbReference>
<dbReference type="PANTHER" id="PTHR47782:SF12">
    <property type="entry name" value="ZN(II)2CYS6 TRANSCRIPTION FACTOR (EUROFUNG)"/>
    <property type="match status" value="1"/>
</dbReference>
<keyword evidence="6" id="KW-0804">Transcription</keyword>
<proteinExistence type="predicted"/>
<dbReference type="InterPro" id="IPR001138">
    <property type="entry name" value="Zn2Cys6_DnaBD"/>
</dbReference>
<feature type="compositionally biased region" description="Low complexity" evidence="8">
    <location>
        <begin position="744"/>
        <end position="757"/>
    </location>
</feature>
<dbReference type="GO" id="GO:0005634">
    <property type="term" value="C:nucleus"/>
    <property type="evidence" value="ECO:0007669"/>
    <property type="project" value="UniProtKB-SubCell"/>
</dbReference>
<dbReference type="InterPro" id="IPR036864">
    <property type="entry name" value="Zn2-C6_fun-type_DNA-bd_sf"/>
</dbReference>
<evidence type="ECO:0000256" key="3">
    <source>
        <dbReference type="ARBA" id="ARBA00022833"/>
    </source>
</evidence>
<keyword evidence="3" id="KW-0862">Zinc</keyword>
<feature type="domain" description="Xylanolytic transcriptional activator regulatory" evidence="9">
    <location>
        <begin position="367"/>
        <end position="453"/>
    </location>
</feature>